<organism evidence="1 2">
    <name type="scientific">Rhodopirellula maiorica SM1</name>
    <dbReference type="NCBI Taxonomy" id="1265738"/>
    <lineage>
        <taxon>Bacteria</taxon>
        <taxon>Pseudomonadati</taxon>
        <taxon>Planctomycetota</taxon>
        <taxon>Planctomycetia</taxon>
        <taxon>Pirellulales</taxon>
        <taxon>Pirellulaceae</taxon>
        <taxon>Novipirellula</taxon>
    </lineage>
</organism>
<reference evidence="1 2" key="1">
    <citation type="journal article" date="2013" name="Mar. Genomics">
        <title>Expression of sulfatases in Rhodopirellula baltica and the diversity of sulfatases in the genus Rhodopirellula.</title>
        <authorList>
            <person name="Wegner C.E."/>
            <person name="Richter-Heitmann T."/>
            <person name="Klindworth A."/>
            <person name="Klockow C."/>
            <person name="Richter M."/>
            <person name="Achstetter T."/>
            <person name="Glockner F.O."/>
            <person name="Harder J."/>
        </authorList>
    </citation>
    <scope>NUCLEOTIDE SEQUENCE [LARGE SCALE GENOMIC DNA]</scope>
    <source>
        <strain evidence="1 2">SM1</strain>
    </source>
</reference>
<protein>
    <submittedName>
        <fullName evidence="1">Uncharacterized protein</fullName>
    </submittedName>
</protein>
<proteinExistence type="predicted"/>
<evidence type="ECO:0000313" key="1">
    <source>
        <dbReference type="EMBL" id="EMI17371.1"/>
    </source>
</evidence>
<sequence length="68" mass="7971">MQRNGFPREVISRIIRFDGLPLCEERVAGSVNNHFAKWNLFRRAVARVDDCSQIDSETIRMRCVLTYI</sequence>
<gene>
    <name evidence="1" type="ORF">RMSM_05705</name>
</gene>
<dbReference type="Proteomes" id="UP000011991">
    <property type="component" value="Unassembled WGS sequence"/>
</dbReference>
<dbReference type="PATRIC" id="fig|1265738.3.peg.5704"/>
<accession>M5RE74</accession>
<evidence type="ECO:0000313" key="2">
    <source>
        <dbReference type="Proteomes" id="UP000011991"/>
    </source>
</evidence>
<dbReference type="AlphaFoldDB" id="M5RE74"/>
<comment type="caution">
    <text evidence="1">The sequence shown here is derived from an EMBL/GenBank/DDBJ whole genome shotgun (WGS) entry which is preliminary data.</text>
</comment>
<dbReference type="EMBL" id="ANOG01000804">
    <property type="protein sequence ID" value="EMI17371.1"/>
    <property type="molecule type" value="Genomic_DNA"/>
</dbReference>
<keyword evidence="2" id="KW-1185">Reference proteome</keyword>
<name>M5RE74_9BACT</name>